<evidence type="ECO:0000313" key="2">
    <source>
        <dbReference type="EMBL" id="TFK96148.1"/>
    </source>
</evidence>
<keyword evidence="1" id="KW-0732">Signal</keyword>
<evidence type="ECO:0000256" key="1">
    <source>
        <dbReference type="SAM" id="SignalP"/>
    </source>
</evidence>
<dbReference type="AlphaFoldDB" id="A0A5C3Q7G6"/>
<sequence>MLKNDCRMRVLLYFCWLSVSCRVVRTRNVFFAVYETDWIHFTAYTHTAHSSDRFETSTAFRLGSQ</sequence>
<feature type="chain" id="PRO_5022784800" description="Secreted protein" evidence="1">
    <location>
        <begin position="27"/>
        <end position="65"/>
    </location>
</feature>
<organism evidence="2 3">
    <name type="scientific">Pterulicium gracile</name>
    <dbReference type="NCBI Taxonomy" id="1884261"/>
    <lineage>
        <taxon>Eukaryota</taxon>
        <taxon>Fungi</taxon>
        <taxon>Dikarya</taxon>
        <taxon>Basidiomycota</taxon>
        <taxon>Agaricomycotina</taxon>
        <taxon>Agaricomycetes</taxon>
        <taxon>Agaricomycetidae</taxon>
        <taxon>Agaricales</taxon>
        <taxon>Pleurotineae</taxon>
        <taxon>Pterulaceae</taxon>
        <taxon>Pterulicium</taxon>
    </lineage>
</organism>
<keyword evidence="3" id="KW-1185">Reference proteome</keyword>
<accession>A0A5C3Q7G6</accession>
<reference evidence="2 3" key="1">
    <citation type="journal article" date="2019" name="Nat. Ecol. Evol.">
        <title>Megaphylogeny resolves global patterns of mushroom evolution.</title>
        <authorList>
            <person name="Varga T."/>
            <person name="Krizsan K."/>
            <person name="Foldi C."/>
            <person name="Dima B."/>
            <person name="Sanchez-Garcia M."/>
            <person name="Sanchez-Ramirez S."/>
            <person name="Szollosi G.J."/>
            <person name="Szarkandi J.G."/>
            <person name="Papp V."/>
            <person name="Albert L."/>
            <person name="Andreopoulos W."/>
            <person name="Angelini C."/>
            <person name="Antonin V."/>
            <person name="Barry K.W."/>
            <person name="Bougher N.L."/>
            <person name="Buchanan P."/>
            <person name="Buyck B."/>
            <person name="Bense V."/>
            <person name="Catcheside P."/>
            <person name="Chovatia M."/>
            <person name="Cooper J."/>
            <person name="Damon W."/>
            <person name="Desjardin D."/>
            <person name="Finy P."/>
            <person name="Geml J."/>
            <person name="Haridas S."/>
            <person name="Hughes K."/>
            <person name="Justo A."/>
            <person name="Karasinski D."/>
            <person name="Kautmanova I."/>
            <person name="Kiss B."/>
            <person name="Kocsube S."/>
            <person name="Kotiranta H."/>
            <person name="LaButti K.M."/>
            <person name="Lechner B.E."/>
            <person name="Liimatainen K."/>
            <person name="Lipzen A."/>
            <person name="Lukacs Z."/>
            <person name="Mihaltcheva S."/>
            <person name="Morgado L.N."/>
            <person name="Niskanen T."/>
            <person name="Noordeloos M.E."/>
            <person name="Ohm R.A."/>
            <person name="Ortiz-Santana B."/>
            <person name="Ovrebo C."/>
            <person name="Racz N."/>
            <person name="Riley R."/>
            <person name="Savchenko A."/>
            <person name="Shiryaev A."/>
            <person name="Soop K."/>
            <person name="Spirin V."/>
            <person name="Szebenyi C."/>
            <person name="Tomsovsky M."/>
            <person name="Tulloss R.E."/>
            <person name="Uehling J."/>
            <person name="Grigoriev I.V."/>
            <person name="Vagvolgyi C."/>
            <person name="Papp T."/>
            <person name="Martin F.M."/>
            <person name="Miettinen O."/>
            <person name="Hibbett D.S."/>
            <person name="Nagy L.G."/>
        </authorList>
    </citation>
    <scope>NUCLEOTIDE SEQUENCE [LARGE SCALE GENOMIC DNA]</scope>
    <source>
        <strain evidence="2 3">CBS 309.79</strain>
    </source>
</reference>
<dbReference type="Proteomes" id="UP000305067">
    <property type="component" value="Unassembled WGS sequence"/>
</dbReference>
<feature type="signal peptide" evidence="1">
    <location>
        <begin position="1"/>
        <end position="26"/>
    </location>
</feature>
<protein>
    <recommendedName>
        <fullName evidence="4">Secreted protein</fullName>
    </recommendedName>
</protein>
<evidence type="ECO:0000313" key="3">
    <source>
        <dbReference type="Proteomes" id="UP000305067"/>
    </source>
</evidence>
<proteinExistence type="predicted"/>
<name>A0A5C3Q7G6_9AGAR</name>
<gene>
    <name evidence="2" type="ORF">BDV98DRAFT_576678</name>
</gene>
<dbReference type="EMBL" id="ML178866">
    <property type="protein sequence ID" value="TFK96148.1"/>
    <property type="molecule type" value="Genomic_DNA"/>
</dbReference>
<evidence type="ECO:0008006" key="4">
    <source>
        <dbReference type="Google" id="ProtNLM"/>
    </source>
</evidence>
<dbReference type="PROSITE" id="PS51257">
    <property type="entry name" value="PROKAR_LIPOPROTEIN"/>
    <property type="match status" value="1"/>
</dbReference>